<dbReference type="PANTHER" id="PTHR10173">
    <property type="entry name" value="METHIONINE SULFOXIDE REDUCTASE"/>
    <property type="match status" value="1"/>
</dbReference>
<protein>
    <recommendedName>
        <fullName evidence="1">peptide-methionine (R)-S-oxide reductase</fullName>
        <ecNumber evidence="1">1.8.4.12</ecNumber>
    </recommendedName>
</protein>
<dbReference type="InterPro" id="IPR028427">
    <property type="entry name" value="Met_Sox_Rdtase_MsrB"/>
</dbReference>
<dbReference type="Pfam" id="PF01641">
    <property type="entry name" value="SelR"/>
    <property type="match status" value="1"/>
</dbReference>
<dbReference type="NCBIfam" id="TIGR00357">
    <property type="entry name" value="peptide-methionine (R)-S-oxide reductase MsrB"/>
    <property type="match status" value="1"/>
</dbReference>
<comment type="caution">
    <text evidence="6">The sequence shown here is derived from an EMBL/GenBank/DDBJ whole genome shotgun (WGS) entry which is preliminary data.</text>
</comment>
<evidence type="ECO:0000259" key="5">
    <source>
        <dbReference type="PROSITE" id="PS51790"/>
    </source>
</evidence>
<dbReference type="PANTHER" id="PTHR10173:SF52">
    <property type="entry name" value="METHIONINE-R-SULFOXIDE REDUCTASE B1"/>
    <property type="match status" value="1"/>
</dbReference>
<dbReference type="EC" id="1.8.4.12" evidence="1"/>
<gene>
    <name evidence="6" type="primary">msrB_2</name>
    <name evidence="6" type="ORF">GCM10009431_18080</name>
</gene>
<dbReference type="RefSeq" id="WP_343797628.1">
    <property type="nucleotide sequence ID" value="NZ_BAAAGF010000002.1"/>
</dbReference>
<evidence type="ECO:0000256" key="4">
    <source>
        <dbReference type="SAM" id="SignalP"/>
    </source>
</evidence>
<evidence type="ECO:0000256" key="3">
    <source>
        <dbReference type="ARBA" id="ARBA00048488"/>
    </source>
</evidence>
<feature type="domain" description="MsrB" evidence="5">
    <location>
        <begin position="37"/>
        <end position="158"/>
    </location>
</feature>
<dbReference type="PROSITE" id="PS51790">
    <property type="entry name" value="MSRB"/>
    <property type="match status" value="1"/>
</dbReference>
<feature type="chain" id="PRO_5046767496" description="peptide-methionine (R)-S-oxide reductase" evidence="4">
    <location>
        <begin position="21"/>
        <end position="162"/>
    </location>
</feature>
<reference evidence="6 7" key="1">
    <citation type="journal article" date="2019" name="Int. J. Syst. Evol. Microbiol.">
        <title>The Global Catalogue of Microorganisms (GCM) 10K type strain sequencing project: providing services to taxonomists for standard genome sequencing and annotation.</title>
        <authorList>
            <consortium name="The Broad Institute Genomics Platform"/>
            <consortium name="The Broad Institute Genome Sequencing Center for Infectious Disease"/>
            <person name="Wu L."/>
            <person name="Ma J."/>
        </authorList>
    </citation>
    <scope>NUCLEOTIDE SEQUENCE [LARGE SCALE GENOMIC DNA]</scope>
    <source>
        <strain evidence="6 7">JCM 15976</strain>
    </source>
</reference>
<evidence type="ECO:0000256" key="2">
    <source>
        <dbReference type="ARBA" id="ARBA00023002"/>
    </source>
</evidence>
<keyword evidence="7" id="KW-1185">Reference proteome</keyword>
<dbReference type="SUPFAM" id="SSF51316">
    <property type="entry name" value="Mss4-like"/>
    <property type="match status" value="1"/>
</dbReference>
<sequence>MKKLFLLFAIGILFSCNSVAQKTKTTKKDVYKVNKTDEEWRRVLTDEQFYVLREKGTERPHTGKYNLHFEKGTYACAACDAQLFESGDKFMSDCGWPSFDNAIEGTIKYKEDRSLGMVRTEILCANCGGHLGHIFNDGPTATGKRFCVNSASLNFDAKAEKN</sequence>
<comment type="catalytic activity">
    <reaction evidence="3">
        <text>L-methionyl-[protein] + [thioredoxin]-disulfide + H2O = L-methionyl-(R)-S-oxide-[protein] + [thioredoxin]-dithiol</text>
        <dbReference type="Rhea" id="RHEA:24164"/>
        <dbReference type="Rhea" id="RHEA-COMP:10698"/>
        <dbReference type="Rhea" id="RHEA-COMP:10700"/>
        <dbReference type="Rhea" id="RHEA-COMP:12313"/>
        <dbReference type="Rhea" id="RHEA-COMP:12314"/>
        <dbReference type="ChEBI" id="CHEBI:15377"/>
        <dbReference type="ChEBI" id="CHEBI:16044"/>
        <dbReference type="ChEBI" id="CHEBI:29950"/>
        <dbReference type="ChEBI" id="CHEBI:45764"/>
        <dbReference type="ChEBI" id="CHEBI:50058"/>
        <dbReference type="EC" id="1.8.4.12"/>
    </reaction>
</comment>
<name>A0ABN1JPQ8_9FLAO</name>
<keyword evidence="2" id="KW-0560">Oxidoreductase</keyword>
<evidence type="ECO:0000313" key="7">
    <source>
        <dbReference type="Proteomes" id="UP001500736"/>
    </source>
</evidence>
<dbReference type="Proteomes" id="UP001500736">
    <property type="component" value="Unassembled WGS sequence"/>
</dbReference>
<dbReference type="InterPro" id="IPR011057">
    <property type="entry name" value="Mss4-like_sf"/>
</dbReference>
<feature type="signal peptide" evidence="4">
    <location>
        <begin position="1"/>
        <end position="20"/>
    </location>
</feature>
<proteinExistence type="predicted"/>
<dbReference type="Gene3D" id="2.170.150.20">
    <property type="entry name" value="Peptide methionine sulfoxide reductase"/>
    <property type="match status" value="1"/>
</dbReference>
<evidence type="ECO:0000313" key="6">
    <source>
        <dbReference type="EMBL" id="GAA0744194.1"/>
    </source>
</evidence>
<evidence type="ECO:0000256" key="1">
    <source>
        <dbReference type="ARBA" id="ARBA00012499"/>
    </source>
</evidence>
<dbReference type="PROSITE" id="PS51257">
    <property type="entry name" value="PROKAR_LIPOPROTEIN"/>
    <property type="match status" value="1"/>
</dbReference>
<dbReference type="InterPro" id="IPR002579">
    <property type="entry name" value="Met_Sox_Rdtase_MsrB_dom"/>
</dbReference>
<accession>A0ABN1JPQ8</accession>
<keyword evidence="4" id="KW-0732">Signal</keyword>
<organism evidence="6 7">
    <name type="scientific">Gaetbulibacter jejuensis</name>
    <dbReference type="NCBI Taxonomy" id="584607"/>
    <lineage>
        <taxon>Bacteria</taxon>
        <taxon>Pseudomonadati</taxon>
        <taxon>Bacteroidota</taxon>
        <taxon>Flavobacteriia</taxon>
        <taxon>Flavobacteriales</taxon>
        <taxon>Flavobacteriaceae</taxon>
        <taxon>Gaetbulibacter</taxon>
    </lineage>
</organism>
<dbReference type="EMBL" id="BAAAGF010000002">
    <property type="protein sequence ID" value="GAA0744194.1"/>
    <property type="molecule type" value="Genomic_DNA"/>
</dbReference>